<feature type="transmembrane region" description="Helical" evidence="7">
    <location>
        <begin position="107"/>
        <end position="124"/>
    </location>
</feature>
<reference evidence="9" key="1">
    <citation type="submission" date="2021-01" db="EMBL/GenBank/DDBJ databases">
        <authorList>
            <person name="Corre E."/>
            <person name="Pelletier E."/>
            <person name="Niang G."/>
            <person name="Scheremetjew M."/>
            <person name="Finn R."/>
            <person name="Kale V."/>
            <person name="Holt S."/>
            <person name="Cochrane G."/>
            <person name="Meng A."/>
            <person name="Brown T."/>
            <person name="Cohen L."/>
        </authorList>
    </citation>
    <scope>NUCLEOTIDE SEQUENCE</scope>
    <source>
        <strain evidence="9">CCMP1723</strain>
    </source>
</reference>
<evidence type="ECO:0000256" key="7">
    <source>
        <dbReference type="SAM" id="Phobius"/>
    </source>
</evidence>
<dbReference type="PANTHER" id="PTHR31142:SF3">
    <property type="entry name" value="THH1_TOM1_TOM3 DOMAIN-CONTAINING PROTEIN"/>
    <property type="match status" value="1"/>
</dbReference>
<dbReference type="EMBL" id="HBEQ01007382">
    <property type="protein sequence ID" value="CAD8518449.1"/>
    <property type="molecule type" value="Transcribed_RNA"/>
</dbReference>
<organism evidence="9">
    <name type="scientific">Micromonas pusilla</name>
    <name type="common">Picoplanktonic green alga</name>
    <name type="synonym">Chromulina pusilla</name>
    <dbReference type="NCBI Taxonomy" id="38833"/>
    <lineage>
        <taxon>Eukaryota</taxon>
        <taxon>Viridiplantae</taxon>
        <taxon>Chlorophyta</taxon>
        <taxon>Mamiellophyceae</taxon>
        <taxon>Mamiellales</taxon>
        <taxon>Mamiellaceae</taxon>
        <taxon>Micromonas</taxon>
    </lineage>
</organism>
<dbReference type="InterPro" id="IPR009457">
    <property type="entry name" value="THH1/TOM1/TOM3_dom"/>
</dbReference>
<gene>
    <name evidence="9" type="ORF">MCOM1403_LOCUS5875</name>
</gene>
<dbReference type="PANTHER" id="PTHR31142">
    <property type="entry name" value="TOBAMOVIRUS MULTIPLICATION PROTEIN 1-LIKE ISOFORM X1"/>
    <property type="match status" value="1"/>
</dbReference>
<sequence>MVGDGNSTAPPASGSADDEQGWWNNPRAQDITFDVLAGCYAVIALVALIQLLRIQRRVPEYGWTTQKVFHLLNFVCASFRAGVFPVWREVDALPNAAARAALMDTPGLLFFTTYALLVLFWAEIYHQARSFPTGALRPTFVGVNALVYAFQGSLWTWEGAQPKVGAVLEKVSALFLAFVCAVAAAGFVVYGGRLFAMLRSFPAESRGRQKKLREVGAVTAVCATCFTVRAVMVCTSAFAETKDGLDVMNHPVRNALYYACCEIAPSALVLFILRKLPPRTRRADERRTPRRERRGRDRGEVHGDDERREPLLGDEEEGRVRGRHRRNRD</sequence>
<proteinExistence type="inferred from homology"/>
<evidence type="ECO:0000256" key="4">
    <source>
        <dbReference type="ARBA" id="ARBA00022989"/>
    </source>
</evidence>
<evidence type="ECO:0000259" key="8">
    <source>
        <dbReference type="Pfam" id="PF06454"/>
    </source>
</evidence>
<dbReference type="InterPro" id="IPR040226">
    <property type="entry name" value="THH1/TOM1/TOM3"/>
</dbReference>
<feature type="compositionally biased region" description="Polar residues" evidence="6">
    <location>
        <begin position="1"/>
        <end position="10"/>
    </location>
</feature>
<evidence type="ECO:0000256" key="1">
    <source>
        <dbReference type="ARBA" id="ARBA00004127"/>
    </source>
</evidence>
<evidence type="ECO:0000256" key="5">
    <source>
        <dbReference type="ARBA" id="ARBA00023136"/>
    </source>
</evidence>
<dbReference type="GO" id="GO:0012505">
    <property type="term" value="C:endomembrane system"/>
    <property type="evidence" value="ECO:0007669"/>
    <property type="project" value="UniProtKB-SubCell"/>
</dbReference>
<feature type="transmembrane region" description="Helical" evidence="7">
    <location>
        <begin position="68"/>
        <end position="87"/>
    </location>
</feature>
<feature type="domain" description="THH1/TOM1/TOM3" evidence="8">
    <location>
        <begin position="22"/>
        <end position="284"/>
    </location>
</feature>
<keyword evidence="3 7" id="KW-0812">Transmembrane</keyword>
<keyword evidence="5 7" id="KW-0472">Membrane</keyword>
<dbReference type="AlphaFoldDB" id="A0A7S0IDE1"/>
<evidence type="ECO:0000256" key="6">
    <source>
        <dbReference type="SAM" id="MobiDB-lite"/>
    </source>
</evidence>
<feature type="transmembrane region" description="Helical" evidence="7">
    <location>
        <begin position="31"/>
        <end position="52"/>
    </location>
</feature>
<name>A0A7S0IDE1_MICPS</name>
<keyword evidence="4 7" id="KW-1133">Transmembrane helix</keyword>
<accession>A0A7S0IDE1</accession>
<comment type="subcellular location">
    <subcellularLocation>
        <location evidence="1">Endomembrane system</location>
        <topology evidence="1">Multi-pass membrane protein</topology>
    </subcellularLocation>
</comment>
<feature type="transmembrane region" description="Helical" evidence="7">
    <location>
        <begin position="217"/>
        <end position="239"/>
    </location>
</feature>
<protein>
    <recommendedName>
        <fullName evidence="8">THH1/TOM1/TOM3 domain-containing protein</fullName>
    </recommendedName>
</protein>
<evidence type="ECO:0000256" key="3">
    <source>
        <dbReference type="ARBA" id="ARBA00022692"/>
    </source>
</evidence>
<feature type="transmembrane region" description="Helical" evidence="7">
    <location>
        <begin position="136"/>
        <end position="154"/>
    </location>
</feature>
<feature type="region of interest" description="Disordered" evidence="6">
    <location>
        <begin position="281"/>
        <end position="329"/>
    </location>
</feature>
<feature type="region of interest" description="Disordered" evidence="6">
    <location>
        <begin position="1"/>
        <end position="22"/>
    </location>
</feature>
<evidence type="ECO:0000256" key="2">
    <source>
        <dbReference type="ARBA" id="ARBA00006779"/>
    </source>
</evidence>
<feature type="transmembrane region" description="Helical" evidence="7">
    <location>
        <begin position="174"/>
        <end position="196"/>
    </location>
</feature>
<evidence type="ECO:0000313" key="9">
    <source>
        <dbReference type="EMBL" id="CAD8518449.1"/>
    </source>
</evidence>
<comment type="similarity">
    <text evidence="2">Belongs to the plant tobamovirus multiplication TOM1 protein family.</text>
</comment>
<feature type="compositionally biased region" description="Basic and acidic residues" evidence="6">
    <location>
        <begin position="294"/>
        <end position="311"/>
    </location>
</feature>
<feature type="transmembrane region" description="Helical" evidence="7">
    <location>
        <begin position="255"/>
        <end position="273"/>
    </location>
</feature>
<dbReference type="Pfam" id="PF06454">
    <property type="entry name" value="THH1_TOM1-3_dom"/>
    <property type="match status" value="1"/>
</dbReference>